<reference evidence="2 3" key="1">
    <citation type="submission" date="2016-02" db="EMBL/GenBank/DDBJ databases">
        <title>Anaerosporomusa subterraneum gen. nov., sp. nov., a spore-forming obligate anaerobe isolated from saprolite.</title>
        <authorList>
            <person name="Choi J.K."/>
            <person name="Shah M."/>
            <person name="Yee N."/>
        </authorList>
    </citation>
    <scope>NUCLEOTIDE SEQUENCE [LARGE SCALE GENOMIC DNA]</scope>
    <source>
        <strain evidence="2 3">RU4</strain>
    </source>
</reference>
<evidence type="ECO:0000313" key="2">
    <source>
        <dbReference type="EMBL" id="KYZ77073.1"/>
    </source>
</evidence>
<comment type="caution">
    <text evidence="2">The sequence shown here is derived from an EMBL/GenBank/DDBJ whole genome shotgun (WGS) entry which is preliminary data.</text>
</comment>
<organism evidence="2 3">
    <name type="scientific">Anaerosporomusa subterranea</name>
    <dbReference type="NCBI Taxonomy" id="1794912"/>
    <lineage>
        <taxon>Bacteria</taxon>
        <taxon>Bacillati</taxon>
        <taxon>Bacillota</taxon>
        <taxon>Negativicutes</taxon>
        <taxon>Acetonemataceae</taxon>
        <taxon>Anaerosporomusa</taxon>
    </lineage>
</organism>
<dbReference type="EMBL" id="LSGP01000013">
    <property type="protein sequence ID" value="KYZ77073.1"/>
    <property type="molecule type" value="Genomic_DNA"/>
</dbReference>
<dbReference type="AlphaFoldDB" id="A0A154BSU2"/>
<feature type="transmembrane region" description="Helical" evidence="1">
    <location>
        <begin position="9"/>
        <end position="33"/>
    </location>
</feature>
<sequence length="134" mass="14459">MRRTGQNGFILVEVLVAIIIISVALTAVAAMFVPATAAYSSAADYTVAANLAQKQLELLKTQPSTFWNGALPRTLSWQGTETLPINLNGIDYQITTQVLAIPTSNSLVEVQVTVNWSKGTKVQSMQMVALFSTK</sequence>
<name>A0A154BSU2_ANASB</name>
<keyword evidence="1" id="KW-0812">Transmembrane</keyword>
<protein>
    <recommendedName>
        <fullName evidence="4">Prepilin-type N-terminal cleavage/methylation domain-containing protein</fullName>
    </recommendedName>
</protein>
<dbReference type="InterPro" id="IPR012902">
    <property type="entry name" value="N_methyl_site"/>
</dbReference>
<evidence type="ECO:0008006" key="4">
    <source>
        <dbReference type="Google" id="ProtNLM"/>
    </source>
</evidence>
<evidence type="ECO:0000256" key="1">
    <source>
        <dbReference type="SAM" id="Phobius"/>
    </source>
</evidence>
<proteinExistence type="predicted"/>
<dbReference type="STRING" id="1794912.AXX12_02755"/>
<keyword evidence="3" id="KW-1185">Reference proteome</keyword>
<keyword evidence="1" id="KW-1133">Transmembrane helix</keyword>
<gene>
    <name evidence="2" type="ORF">AXX12_02755</name>
</gene>
<dbReference type="NCBIfam" id="TIGR02532">
    <property type="entry name" value="IV_pilin_GFxxxE"/>
    <property type="match status" value="1"/>
</dbReference>
<evidence type="ECO:0000313" key="3">
    <source>
        <dbReference type="Proteomes" id="UP000076268"/>
    </source>
</evidence>
<dbReference type="RefSeq" id="WP_066238730.1">
    <property type="nucleotide sequence ID" value="NZ_LSGP01000013.1"/>
</dbReference>
<dbReference type="Proteomes" id="UP000076268">
    <property type="component" value="Unassembled WGS sequence"/>
</dbReference>
<accession>A0A154BSU2</accession>
<keyword evidence="1" id="KW-0472">Membrane</keyword>